<geneLocation type="plasmid" evidence="3 7">
    <name>pHM500</name>
</geneLocation>
<dbReference type="Proteomes" id="UP000006469">
    <property type="component" value="Plasmid pHM500"/>
</dbReference>
<dbReference type="GO" id="GO:0008299">
    <property type="term" value="P:isoprenoid biosynthetic process"/>
    <property type="evidence" value="ECO:0007669"/>
    <property type="project" value="UniProtKB-KW"/>
</dbReference>
<keyword evidence="3" id="KW-0614">Plasmid</keyword>
<dbReference type="InterPro" id="IPR022002">
    <property type="entry name" value="ChsH2_Znr"/>
</dbReference>
<evidence type="ECO:0000313" key="9">
    <source>
        <dbReference type="Proteomes" id="UP000027075"/>
    </source>
</evidence>
<dbReference type="Pfam" id="PF12172">
    <property type="entry name" value="zf-ChsH2"/>
    <property type="match status" value="1"/>
</dbReference>
<dbReference type="InterPro" id="IPR016039">
    <property type="entry name" value="Thiolase-like"/>
</dbReference>
<dbReference type="Proteomes" id="UP000299011">
    <property type="component" value="Plasmid pHME505"/>
</dbReference>
<protein>
    <submittedName>
        <fullName evidence="4">ACP synthase</fullName>
    </submittedName>
    <submittedName>
        <fullName evidence="3 6">Hydroxymethylglutaryl-CoA synthase</fullName>
        <ecNumber evidence="3">2.3.3.10</ecNumber>
    </submittedName>
</protein>
<accession>I3RB68</accession>
<proteinExistence type="predicted"/>
<name>I3RB68_HALMT</name>
<dbReference type="EMBL" id="AOLO01000015">
    <property type="protein sequence ID" value="ELZ97207.1"/>
    <property type="molecule type" value="Genomic_DNA"/>
</dbReference>
<dbReference type="Gene3D" id="3.40.47.10">
    <property type="match status" value="1"/>
</dbReference>
<dbReference type="Proteomes" id="UP000011603">
    <property type="component" value="Unassembled WGS sequence"/>
</dbReference>
<dbReference type="GeneID" id="40157980"/>
<keyword evidence="3" id="KW-0808">Transferase</keyword>
<dbReference type="EC" id="2.3.3.10" evidence="3"/>
<dbReference type="SUPFAM" id="SSF50249">
    <property type="entry name" value="Nucleic acid-binding proteins"/>
    <property type="match status" value="1"/>
</dbReference>
<dbReference type="OrthoDB" id="9573at2157"/>
<evidence type="ECO:0000256" key="1">
    <source>
        <dbReference type="ARBA" id="ARBA00023229"/>
    </source>
</evidence>
<dbReference type="EMBL" id="CP007554">
    <property type="protein sequence ID" value="AHZ24460.1"/>
    <property type="molecule type" value="Genomic_DNA"/>
</dbReference>
<sequence length="476" mass="47892">MTGLRIAGVGAYVPRLYVPVSTYRDAWGKSGAAGVERVAVPDADEDTLTMATEASQRALSAADVDASKIEHLAFATTTPPADEEEHTVRLASLLGVGPAVPTRQFGGGTRAGAVALAATLDAEGPALVVVSDSPQGAPESDEAAAAGAGAAALVLAKDGPLSVDGVGEYGEPFPGTRFRQRGSAETESIGITQYERDAYTSSVGGAVEALGTDVSAVDAVALTAPDGKLPYRAAGAVGVPTEKIASGTVVSKTGDAGAAGPFLGLASALESGASSALLVGYGGGAGATAVVLSADSDVPLGAVLEGDTELSYAEALRRRGTITGEEPEGGGAYVSVPTWRQTIPQRHRLVAGRCTDCGALSFPPEGACFDCGSLAGYEDTPLPGTGAVEAATAIGQGGAPPEFVEQQQRSGSFPVAVVAFDGPEDDESVSAPAQVVHSPAGTPAIGDRVEAVPRRIYEQEGVVRYGFKVVPTEVQR</sequence>
<keyword evidence="8" id="KW-1185">Reference proteome</keyword>
<evidence type="ECO:0000313" key="10">
    <source>
        <dbReference type="Proteomes" id="UP000299011"/>
    </source>
</evidence>
<reference evidence="3" key="5">
    <citation type="submission" date="2014-05" db="EMBL/GenBank/DDBJ databases">
        <authorList>
            <person name="Wang L."/>
            <person name="Yang H."/>
            <person name="Xiang H."/>
        </authorList>
    </citation>
    <scope>NUCLEOTIDE SEQUENCE</scope>
    <source>
        <strain evidence="3">CGMCC 1.2087</strain>
        <plasmid evidence="3">pHM500</plasmid>
    </source>
</reference>
<dbReference type="GO" id="GO:0004421">
    <property type="term" value="F:hydroxymethylglutaryl-CoA synthase activity"/>
    <property type="evidence" value="ECO:0007669"/>
    <property type="project" value="UniProtKB-EC"/>
</dbReference>
<reference evidence="5 8" key="3">
    <citation type="journal article" date="2014" name="PLoS Genet.">
        <title>Phylogenetically driven sequencing of extremely halophilic archaea reveals strategies for static and dynamic osmo-response.</title>
        <authorList>
            <person name="Becker E.A."/>
            <person name="Seitzer P.M."/>
            <person name="Tritt A."/>
            <person name="Larsen D."/>
            <person name="Krusor M."/>
            <person name="Yao A.I."/>
            <person name="Wu D."/>
            <person name="Madern D."/>
            <person name="Eisen J.A."/>
            <person name="Darling A.E."/>
            <person name="Facciotti M.T."/>
        </authorList>
    </citation>
    <scope>NUCLEOTIDE SEQUENCE [LARGE SCALE GENOMIC DNA]</scope>
    <source>
        <strain evidence="5">ATCC 33500</strain>
        <strain evidence="8">ATCC 33500 / DSM 1411 / JCM 8866 / NBRC 14739 / NCIMB 2177 / R-4</strain>
    </source>
</reference>
<evidence type="ECO:0000313" key="5">
    <source>
        <dbReference type="EMBL" id="ELZ97207.1"/>
    </source>
</evidence>
<evidence type="ECO:0000313" key="7">
    <source>
        <dbReference type="Proteomes" id="UP000006469"/>
    </source>
</evidence>
<dbReference type="KEGG" id="hme:HFX_6357"/>
<keyword evidence="1" id="KW-0414">Isoprene biosynthesis</keyword>
<dbReference type="EMBL" id="CP001871">
    <property type="protein sequence ID" value="AFK21478.1"/>
    <property type="molecule type" value="Genomic_DNA"/>
</dbReference>
<evidence type="ECO:0000313" key="6">
    <source>
        <dbReference type="EMBL" id="QCQ76858.1"/>
    </source>
</evidence>
<dbReference type="RefSeq" id="WP_004060773.1">
    <property type="nucleotide sequence ID" value="NC_017944.1"/>
</dbReference>
<dbReference type="SUPFAM" id="SSF53901">
    <property type="entry name" value="Thiolase-like"/>
    <property type="match status" value="2"/>
</dbReference>
<geneLocation type="plasmid" evidence="6 10">
    <name>pHME505</name>
</geneLocation>
<dbReference type="PATRIC" id="fig|523841.21.peg.3579"/>
<keyword evidence="3" id="KW-0012">Acyltransferase</keyword>
<evidence type="ECO:0000259" key="2">
    <source>
        <dbReference type="Pfam" id="PF12172"/>
    </source>
</evidence>
<reference evidence="3" key="1">
    <citation type="journal article" date="2012" name="Appl. Environ. Microbiol.">
        <title>Identification of the haloarchaeal phasin (PhaP) that functions in polyhydroxyalkanoate accumulation and granule formation in Haloferax mediterranei.</title>
        <authorList>
            <person name="Cai S."/>
            <person name="Cai L."/>
            <person name="Liu H."/>
            <person name="Liu X."/>
            <person name="Han J."/>
            <person name="Zhou J."/>
            <person name="Xiang H."/>
        </authorList>
    </citation>
    <scope>NUCLEOTIDE SEQUENCE</scope>
    <source>
        <strain evidence="3">CGMCC 1.2087</strain>
    </source>
</reference>
<dbReference type="Proteomes" id="UP000027075">
    <property type="component" value="Plasmid HMPLAS1"/>
</dbReference>
<evidence type="ECO:0000313" key="3">
    <source>
        <dbReference type="EMBL" id="AFK21478.1"/>
    </source>
</evidence>
<dbReference type="HOGENOM" id="CLU_039592_7_1_2"/>
<dbReference type="AlphaFoldDB" id="I3RB68"/>
<evidence type="ECO:0000313" key="4">
    <source>
        <dbReference type="EMBL" id="AHZ24460.1"/>
    </source>
</evidence>
<feature type="domain" description="ChsH2 rubredoxin-like zinc ribbon" evidence="2">
    <location>
        <begin position="344"/>
        <end position="373"/>
    </location>
</feature>
<reference evidence="3 7" key="2">
    <citation type="journal article" date="2012" name="J. Bacteriol.">
        <title>Complete genome sequence of the metabolically versatile halophilic archaeon Haloferax mediterranei, a poly(3-hydroxybutyrate-co-3-hydroxyvalerate) producer.</title>
        <authorList>
            <person name="Han J."/>
            <person name="Zhang F."/>
            <person name="Hou J."/>
            <person name="Liu X."/>
            <person name="Li M."/>
            <person name="Liu H."/>
            <person name="Cai L."/>
            <person name="Zhang B."/>
            <person name="Chen Y."/>
            <person name="Zhou J."/>
            <person name="Hu S."/>
            <person name="Xiang H."/>
        </authorList>
    </citation>
    <scope>NUCLEOTIDE SEQUENCE [LARGE SCALE GENOMIC DNA]</scope>
    <source>
        <strain evidence="7">ATCC 33500 / DSM 1411 / JCM 8866 / NBRC 14739 / NCIMB 2177 / R-4</strain>
        <strain evidence="3">CGMCC 1.2087</strain>
        <plasmid evidence="7">pHM500</plasmid>
    </source>
</reference>
<reference evidence="6 10" key="6">
    <citation type="submission" date="2019-04" db="EMBL/GenBank/DDBJ databases">
        <title>Methylomes of two halophilic Archaea, Haloarcula marismortui and Haloferax mediterranei.</title>
        <authorList>
            <person name="DasSarma S."/>
            <person name="DasSarma P."/>
            <person name="DasSarma S."/>
            <person name="Fomenkov A."/>
            <person name="Vincze T."/>
            <person name="Anton B.P."/>
            <person name="Roberts R.J."/>
        </authorList>
    </citation>
    <scope>NUCLEOTIDE SEQUENCE [LARGE SCALE GENOMIC DNA]</scope>
    <source>
        <strain evidence="6">ATCC 33500</strain>
        <strain evidence="10">ATCC 33500 / DSM 1411 / JCM 8866 / NBRC 14739 / NCIMB 2177 / R-4</strain>
        <plasmid evidence="6 10">pHME505</plasmid>
    </source>
</reference>
<geneLocation type="plasmid" evidence="4 9">
    <name>HMPLAS1</name>
</geneLocation>
<reference evidence="4 9" key="4">
    <citation type="submission" date="2014-04" db="EMBL/GenBank/DDBJ databases">
        <title>Transcriptional profiles of Haloferax mediterranei on the basis of nitrogen availability.</title>
        <authorList>
            <person name="Bautista V."/>
        </authorList>
    </citation>
    <scope>NUCLEOTIDE SEQUENCE [LARGE SCALE GENOMIC DNA]</scope>
    <source>
        <strain evidence="4">ATCC 33500</strain>
        <strain evidence="9">ATCC 33500 / DSM 1411 / JCM 8866 / NBRC 14739 / NCIMB 2177 / R-4</strain>
        <plasmid evidence="4">HMPLAS1</plasmid>
        <plasmid evidence="9">Plasmid HMPLAS1</plasmid>
    </source>
</reference>
<dbReference type="EMBL" id="CP039140">
    <property type="protein sequence ID" value="QCQ76858.1"/>
    <property type="molecule type" value="Genomic_DNA"/>
</dbReference>
<gene>
    <name evidence="3" type="primary">mvaB_1</name>
    <name evidence="3" type="ordered locus">HFX_6357</name>
    <name evidence="4" type="ORF">BM92_16230</name>
    <name evidence="5" type="ORF">C439_17833</name>
    <name evidence="6" type="ORF">E6P09_16145</name>
</gene>
<evidence type="ECO:0000313" key="8">
    <source>
        <dbReference type="Proteomes" id="UP000011603"/>
    </source>
</evidence>
<organism evidence="3 7">
    <name type="scientific">Haloferax mediterranei (strain ATCC 33500 / DSM 1411 / JCM 8866 / NBRC 14739 / NCIMB 2177 / R-4)</name>
    <name type="common">Halobacterium mediterranei</name>
    <dbReference type="NCBI Taxonomy" id="523841"/>
    <lineage>
        <taxon>Archaea</taxon>
        <taxon>Methanobacteriati</taxon>
        <taxon>Methanobacteriota</taxon>
        <taxon>Stenosarchaea group</taxon>
        <taxon>Halobacteria</taxon>
        <taxon>Halobacteriales</taxon>
        <taxon>Haloferacaceae</taxon>
        <taxon>Haloferax</taxon>
    </lineage>
</organism>
<dbReference type="InterPro" id="IPR012340">
    <property type="entry name" value="NA-bd_OB-fold"/>
</dbReference>